<dbReference type="GO" id="GO:0003924">
    <property type="term" value="F:GTPase activity"/>
    <property type="evidence" value="ECO:0007669"/>
    <property type="project" value="TreeGrafter"/>
</dbReference>
<evidence type="ECO:0000313" key="3">
    <source>
        <dbReference type="Proteomes" id="UP000789572"/>
    </source>
</evidence>
<evidence type="ECO:0000313" key="2">
    <source>
        <dbReference type="EMBL" id="CAG8667865.1"/>
    </source>
</evidence>
<organism evidence="2 3">
    <name type="scientific">Paraglomus occultum</name>
    <dbReference type="NCBI Taxonomy" id="144539"/>
    <lineage>
        <taxon>Eukaryota</taxon>
        <taxon>Fungi</taxon>
        <taxon>Fungi incertae sedis</taxon>
        <taxon>Mucoromycota</taxon>
        <taxon>Glomeromycotina</taxon>
        <taxon>Glomeromycetes</taxon>
        <taxon>Paraglomerales</taxon>
        <taxon>Paraglomeraceae</taxon>
        <taxon>Paraglomus</taxon>
    </lineage>
</organism>
<feature type="non-terminal residue" evidence="2">
    <location>
        <position position="215"/>
    </location>
</feature>
<dbReference type="PANTHER" id="PTHR11566">
    <property type="entry name" value="DYNAMIN"/>
    <property type="match status" value="1"/>
</dbReference>
<keyword evidence="3" id="KW-1185">Reference proteome</keyword>
<proteinExistence type="predicted"/>
<dbReference type="GO" id="GO:0005874">
    <property type="term" value="C:microtubule"/>
    <property type="evidence" value="ECO:0007669"/>
    <property type="project" value="TreeGrafter"/>
</dbReference>
<comment type="caution">
    <text evidence="2">The sequence shown here is derived from an EMBL/GenBank/DDBJ whole genome shotgun (WGS) entry which is preliminary data.</text>
</comment>
<protein>
    <submittedName>
        <fullName evidence="2">5181_t:CDS:1</fullName>
    </submittedName>
</protein>
<dbReference type="Pfam" id="PF01031">
    <property type="entry name" value="Dynamin_M"/>
    <property type="match status" value="1"/>
</dbReference>
<name>A0A9N9EB64_9GLOM</name>
<dbReference type="AlphaFoldDB" id="A0A9N9EB64"/>
<reference evidence="2" key="1">
    <citation type="submission" date="2021-06" db="EMBL/GenBank/DDBJ databases">
        <authorList>
            <person name="Kallberg Y."/>
            <person name="Tangrot J."/>
            <person name="Rosling A."/>
        </authorList>
    </citation>
    <scope>NUCLEOTIDE SEQUENCE</scope>
    <source>
        <strain evidence="2">IA702</strain>
    </source>
</reference>
<feature type="non-terminal residue" evidence="2">
    <location>
        <position position="1"/>
    </location>
</feature>
<accession>A0A9N9EB64</accession>
<dbReference type="GO" id="GO:0005737">
    <property type="term" value="C:cytoplasm"/>
    <property type="evidence" value="ECO:0007669"/>
    <property type="project" value="TreeGrafter"/>
</dbReference>
<dbReference type="Proteomes" id="UP000789572">
    <property type="component" value="Unassembled WGS sequence"/>
</dbReference>
<sequence length="215" mass="24778">PDYFVVMNPDQAKLINGVTFIQAREEEEQWFEDNEPWCSSTFKDRLGVKRLRTKLENLLIEKIRENIPKLTDEISNRLMEANGKLNELPPPPANAQFEINRVTNKCENELRHKLNTVTDSNNGNDSLWQKIKRQLDEYNMAIKSKRPAFVLTFGGVQRTLLVDVLQNIPTVNRNVTYSSIVVTTMETVKKHEGSLSSEAFIKETTNVKDIIDQSR</sequence>
<dbReference type="EMBL" id="CAJVPJ010006330">
    <property type="protein sequence ID" value="CAG8667865.1"/>
    <property type="molecule type" value="Genomic_DNA"/>
</dbReference>
<dbReference type="InterPro" id="IPR027417">
    <property type="entry name" value="P-loop_NTPase"/>
</dbReference>
<feature type="domain" description="Dynamin stalk" evidence="1">
    <location>
        <begin position="3"/>
        <end position="137"/>
    </location>
</feature>
<dbReference type="InterPro" id="IPR022812">
    <property type="entry name" value="Dynamin"/>
</dbReference>
<dbReference type="OrthoDB" id="5061070at2759"/>
<dbReference type="Gene3D" id="3.40.50.300">
    <property type="entry name" value="P-loop containing nucleotide triphosphate hydrolases"/>
    <property type="match status" value="1"/>
</dbReference>
<gene>
    <name evidence="2" type="ORF">POCULU_LOCUS10798</name>
</gene>
<dbReference type="GO" id="GO:0016020">
    <property type="term" value="C:membrane"/>
    <property type="evidence" value="ECO:0007669"/>
    <property type="project" value="TreeGrafter"/>
</dbReference>
<dbReference type="GO" id="GO:0008017">
    <property type="term" value="F:microtubule binding"/>
    <property type="evidence" value="ECO:0007669"/>
    <property type="project" value="TreeGrafter"/>
</dbReference>
<evidence type="ECO:0000259" key="1">
    <source>
        <dbReference type="Pfam" id="PF01031"/>
    </source>
</evidence>
<dbReference type="InterPro" id="IPR000375">
    <property type="entry name" value="Dynamin_stalk"/>
</dbReference>